<proteinExistence type="predicted"/>
<protein>
    <submittedName>
        <fullName evidence="1">Uncharacterized protein</fullName>
    </submittedName>
</protein>
<dbReference type="AlphaFoldDB" id="A0A8K0VSS4"/>
<accession>A0A8K0VSS4</accession>
<evidence type="ECO:0000313" key="2">
    <source>
        <dbReference type="Proteomes" id="UP000813461"/>
    </source>
</evidence>
<dbReference type="OrthoDB" id="3937572at2759"/>
<dbReference type="Proteomes" id="UP000813461">
    <property type="component" value="Unassembled WGS sequence"/>
</dbReference>
<comment type="caution">
    <text evidence="1">The sequence shown here is derived from an EMBL/GenBank/DDBJ whole genome shotgun (WGS) entry which is preliminary data.</text>
</comment>
<reference evidence="1" key="1">
    <citation type="journal article" date="2021" name="Nat. Commun.">
        <title>Genetic determinants of endophytism in the Arabidopsis root mycobiome.</title>
        <authorList>
            <person name="Mesny F."/>
            <person name="Miyauchi S."/>
            <person name="Thiergart T."/>
            <person name="Pickel B."/>
            <person name="Atanasova L."/>
            <person name="Karlsson M."/>
            <person name="Huettel B."/>
            <person name="Barry K.W."/>
            <person name="Haridas S."/>
            <person name="Chen C."/>
            <person name="Bauer D."/>
            <person name="Andreopoulos W."/>
            <person name="Pangilinan J."/>
            <person name="LaButti K."/>
            <person name="Riley R."/>
            <person name="Lipzen A."/>
            <person name="Clum A."/>
            <person name="Drula E."/>
            <person name="Henrissat B."/>
            <person name="Kohler A."/>
            <person name="Grigoriev I.V."/>
            <person name="Martin F.M."/>
            <person name="Hacquard S."/>
        </authorList>
    </citation>
    <scope>NUCLEOTIDE SEQUENCE</scope>
    <source>
        <strain evidence="1">MPI-SDFR-AT-0120</strain>
    </source>
</reference>
<organism evidence="1 2">
    <name type="scientific">Paraphoma chrysanthemicola</name>
    <dbReference type="NCBI Taxonomy" id="798071"/>
    <lineage>
        <taxon>Eukaryota</taxon>
        <taxon>Fungi</taxon>
        <taxon>Dikarya</taxon>
        <taxon>Ascomycota</taxon>
        <taxon>Pezizomycotina</taxon>
        <taxon>Dothideomycetes</taxon>
        <taxon>Pleosporomycetidae</taxon>
        <taxon>Pleosporales</taxon>
        <taxon>Pleosporineae</taxon>
        <taxon>Phaeosphaeriaceae</taxon>
        <taxon>Paraphoma</taxon>
    </lineage>
</organism>
<evidence type="ECO:0000313" key="1">
    <source>
        <dbReference type="EMBL" id="KAH7071639.1"/>
    </source>
</evidence>
<sequence>MTGCNPLSLLKRRKKRQSIRPVPIEIRTHGPNHADIWRVAMLSCDLKSDTSLISQNLVTNVLGAHIHPFDKETTMQGAGRINTSEADGYVDLVWCFENNSNRMHNTRFTVTSCHDAPYDAVLGKGDAEHYGMTGSKKRR</sequence>
<dbReference type="EMBL" id="JAGMVJ010000024">
    <property type="protein sequence ID" value="KAH7071639.1"/>
    <property type="molecule type" value="Genomic_DNA"/>
</dbReference>
<name>A0A8K0VSS4_9PLEO</name>
<gene>
    <name evidence="1" type="ORF">FB567DRAFT_538542</name>
</gene>
<keyword evidence="2" id="KW-1185">Reference proteome</keyword>